<dbReference type="GeneID" id="27689373"/>
<name>A0A0L0HDR1_SPIPD</name>
<dbReference type="Proteomes" id="UP000053201">
    <property type="component" value="Unassembled WGS sequence"/>
</dbReference>
<evidence type="ECO:0000313" key="2">
    <source>
        <dbReference type="EMBL" id="KNC99094.1"/>
    </source>
</evidence>
<gene>
    <name evidence="2" type="ORF">SPPG_06038</name>
</gene>
<evidence type="ECO:0000313" key="3">
    <source>
        <dbReference type="Proteomes" id="UP000053201"/>
    </source>
</evidence>
<feature type="compositionally biased region" description="Polar residues" evidence="1">
    <location>
        <begin position="83"/>
        <end position="105"/>
    </location>
</feature>
<organism evidence="2 3">
    <name type="scientific">Spizellomyces punctatus (strain DAOM BR117)</name>
    <dbReference type="NCBI Taxonomy" id="645134"/>
    <lineage>
        <taxon>Eukaryota</taxon>
        <taxon>Fungi</taxon>
        <taxon>Fungi incertae sedis</taxon>
        <taxon>Chytridiomycota</taxon>
        <taxon>Chytridiomycota incertae sedis</taxon>
        <taxon>Chytridiomycetes</taxon>
        <taxon>Spizellomycetales</taxon>
        <taxon>Spizellomycetaceae</taxon>
        <taxon>Spizellomyces</taxon>
    </lineage>
</organism>
<reference evidence="2 3" key="1">
    <citation type="submission" date="2009-08" db="EMBL/GenBank/DDBJ databases">
        <title>The Genome Sequence of Spizellomyces punctatus strain DAOM BR117.</title>
        <authorList>
            <consortium name="The Broad Institute Genome Sequencing Platform"/>
            <person name="Russ C."/>
            <person name="Cuomo C."/>
            <person name="Shea T."/>
            <person name="Young S.K."/>
            <person name="Zeng Q."/>
            <person name="Koehrsen M."/>
            <person name="Haas B."/>
            <person name="Borodovsky M."/>
            <person name="Guigo R."/>
            <person name="Alvarado L."/>
            <person name="Berlin A."/>
            <person name="Bochicchio J."/>
            <person name="Borenstein D."/>
            <person name="Chapman S."/>
            <person name="Chen Z."/>
            <person name="Engels R."/>
            <person name="Freedman E."/>
            <person name="Gellesch M."/>
            <person name="Goldberg J."/>
            <person name="Griggs A."/>
            <person name="Gujja S."/>
            <person name="Heiman D."/>
            <person name="Hepburn T."/>
            <person name="Howarth C."/>
            <person name="Jen D."/>
            <person name="Larson L."/>
            <person name="Lewis B."/>
            <person name="Mehta T."/>
            <person name="Park D."/>
            <person name="Pearson M."/>
            <person name="Roberts A."/>
            <person name="Saif S."/>
            <person name="Shenoy N."/>
            <person name="Sisk P."/>
            <person name="Stolte C."/>
            <person name="Sykes S."/>
            <person name="Thomson T."/>
            <person name="Walk T."/>
            <person name="White J."/>
            <person name="Yandava C."/>
            <person name="Burger G."/>
            <person name="Gray M.W."/>
            <person name="Holland P.W.H."/>
            <person name="King N."/>
            <person name="Lang F.B.F."/>
            <person name="Roger A.J."/>
            <person name="Ruiz-Trillo I."/>
            <person name="Lander E."/>
            <person name="Nusbaum C."/>
        </authorList>
    </citation>
    <scope>NUCLEOTIDE SEQUENCE [LARGE SCALE GENOMIC DNA]</scope>
    <source>
        <strain evidence="2 3">DAOM BR117</strain>
    </source>
</reference>
<dbReference type="AlphaFoldDB" id="A0A0L0HDR1"/>
<sequence>MALISESLYTELGTSMATLSRTVLRRLVSTPPHTPSTSISTTQSSQPLPPYTPRTEYDDPPPRYVPPPPYTQRQGWRFKLSRLKSSGRVSDTPPTSHITTRTYGSYSPRPGRVYGDACVWVVGVC</sequence>
<keyword evidence="3" id="KW-1185">Reference proteome</keyword>
<dbReference type="EMBL" id="KQ257459">
    <property type="protein sequence ID" value="KNC99094.1"/>
    <property type="molecule type" value="Genomic_DNA"/>
</dbReference>
<feature type="region of interest" description="Disordered" evidence="1">
    <location>
        <begin position="28"/>
        <end position="105"/>
    </location>
</feature>
<feature type="compositionally biased region" description="Low complexity" evidence="1">
    <location>
        <begin position="29"/>
        <end position="46"/>
    </location>
</feature>
<dbReference type="VEuPathDB" id="FungiDB:SPPG_06038"/>
<accession>A0A0L0HDR1</accession>
<dbReference type="InParanoid" id="A0A0L0HDR1"/>
<dbReference type="RefSeq" id="XP_016607134.1">
    <property type="nucleotide sequence ID" value="XM_016754246.1"/>
</dbReference>
<protein>
    <submittedName>
        <fullName evidence="2">Uncharacterized protein</fullName>
    </submittedName>
</protein>
<proteinExistence type="predicted"/>
<evidence type="ECO:0000256" key="1">
    <source>
        <dbReference type="SAM" id="MobiDB-lite"/>
    </source>
</evidence>